<evidence type="ECO:0000313" key="1">
    <source>
        <dbReference type="EMBL" id="KAH7115633.1"/>
    </source>
</evidence>
<evidence type="ECO:0000313" key="2">
    <source>
        <dbReference type="Proteomes" id="UP000738349"/>
    </source>
</evidence>
<gene>
    <name evidence="1" type="ORF">EDB81DRAFT_767569</name>
</gene>
<dbReference type="EMBL" id="JAGMUV010000030">
    <property type="protein sequence ID" value="KAH7115633.1"/>
    <property type="molecule type" value="Genomic_DNA"/>
</dbReference>
<organism evidence="1 2">
    <name type="scientific">Dactylonectria macrodidyma</name>
    <dbReference type="NCBI Taxonomy" id="307937"/>
    <lineage>
        <taxon>Eukaryota</taxon>
        <taxon>Fungi</taxon>
        <taxon>Dikarya</taxon>
        <taxon>Ascomycota</taxon>
        <taxon>Pezizomycotina</taxon>
        <taxon>Sordariomycetes</taxon>
        <taxon>Hypocreomycetidae</taxon>
        <taxon>Hypocreales</taxon>
        <taxon>Nectriaceae</taxon>
        <taxon>Dactylonectria</taxon>
    </lineage>
</organism>
<protein>
    <submittedName>
        <fullName evidence="1">Uncharacterized protein</fullName>
    </submittedName>
</protein>
<keyword evidence="2" id="KW-1185">Reference proteome</keyword>
<name>A0A9P9DAD8_9HYPO</name>
<comment type="caution">
    <text evidence="1">The sequence shown here is derived from an EMBL/GenBank/DDBJ whole genome shotgun (WGS) entry which is preliminary data.</text>
</comment>
<accession>A0A9P9DAD8</accession>
<dbReference type="AlphaFoldDB" id="A0A9P9DAD8"/>
<proteinExistence type="predicted"/>
<sequence length="125" mass="14397">MDLTAMGQKFMTLILLHRFKKLGLIPSEYTLTTTEETIRAMEERMLVQPEGTSFKRLLSLNNRLYHPLTASDEDFLDKLYESAHVGMLMDDRARDMECEGYFLASDQCTSLKRTLGPNQIITLDD</sequence>
<dbReference type="Proteomes" id="UP000738349">
    <property type="component" value="Unassembled WGS sequence"/>
</dbReference>
<reference evidence="1" key="1">
    <citation type="journal article" date="2021" name="Nat. Commun.">
        <title>Genetic determinants of endophytism in the Arabidopsis root mycobiome.</title>
        <authorList>
            <person name="Mesny F."/>
            <person name="Miyauchi S."/>
            <person name="Thiergart T."/>
            <person name="Pickel B."/>
            <person name="Atanasova L."/>
            <person name="Karlsson M."/>
            <person name="Huettel B."/>
            <person name="Barry K.W."/>
            <person name="Haridas S."/>
            <person name="Chen C."/>
            <person name="Bauer D."/>
            <person name="Andreopoulos W."/>
            <person name="Pangilinan J."/>
            <person name="LaButti K."/>
            <person name="Riley R."/>
            <person name="Lipzen A."/>
            <person name="Clum A."/>
            <person name="Drula E."/>
            <person name="Henrissat B."/>
            <person name="Kohler A."/>
            <person name="Grigoriev I.V."/>
            <person name="Martin F.M."/>
            <person name="Hacquard S."/>
        </authorList>
    </citation>
    <scope>NUCLEOTIDE SEQUENCE</scope>
    <source>
        <strain evidence="1">MPI-CAGE-AT-0147</strain>
    </source>
</reference>